<dbReference type="SUPFAM" id="SSF53098">
    <property type="entry name" value="Ribonuclease H-like"/>
    <property type="match status" value="1"/>
</dbReference>
<dbReference type="GO" id="GO:0015074">
    <property type="term" value="P:DNA integration"/>
    <property type="evidence" value="ECO:0007669"/>
    <property type="project" value="InterPro"/>
</dbReference>
<dbReference type="Gene3D" id="3.30.420.10">
    <property type="entry name" value="Ribonuclease H-like superfamily/Ribonuclease H"/>
    <property type="match status" value="1"/>
</dbReference>
<dbReference type="InterPro" id="IPR036397">
    <property type="entry name" value="RNaseH_sf"/>
</dbReference>
<dbReference type="InterPro" id="IPR008042">
    <property type="entry name" value="Retrotrans_Pao"/>
</dbReference>
<dbReference type="PANTHER" id="PTHR47331">
    <property type="entry name" value="PHD-TYPE DOMAIN-CONTAINING PROTEIN"/>
    <property type="match status" value="1"/>
</dbReference>
<proteinExistence type="predicted"/>
<accession>A0A4Y2DYZ1</accession>
<dbReference type="InterPro" id="IPR041588">
    <property type="entry name" value="Integrase_H2C2"/>
</dbReference>
<dbReference type="InterPro" id="IPR001584">
    <property type="entry name" value="Integrase_cat-core"/>
</dbReference>
<dbReference type="InterPro" id="IPR043502">
    <property type="entry name" value="DNA/RNA_pol_sf"/>
</dbReference>
<dbReference type="EMBL" id="BGPR01000462">
    <property type="protein sequence ID" value="GBM21557.1"/>
    <property type="molecule type" value="Genomic_DNA"/>
</dbReference>
<protein>
    <recommendedName>
        <fullName evidence="1">Integrase catalytic domain-containing protein</fullName>
    </recommendedName>
</protein>
<organism evidence="2 3">
    <name type="scientific">Araneus ventricosus</name>
    <name type="common">Orbweaver spider</name>
    <name type="synonym">Epeira ventricosa</name>
    <dbReference type="NCBI Taxonomy" id="182803"/>
    <lineage>
        <taxon>Eukaryota</taxon>
        <taxon>Metazoa</taxon>
        <taxon>Ecdysozoa</taxon>
        <taxon>Arthropoda</taxon>
        <taxon>Chelicerata</taxon>
        <taxon>Arachnida</taxon>
        <taxon>Araneae</taxon>
        <taxon>Araneomorphae</taxon>
        <taxon>Entelegynae</taxon>
        <taxon>Araneoidea</taxon>
        <taxon>Araneidae</taxon>
        <taxon>Araneus</taxon>
    </lineage>
</organism>
<evidence type="ECO:0000313" key="3">
    <source>
        <dbReference type="Proteomes" id="UP000499080"/>
    </source>
</evidence>
<dbReference type="Pfam" id="PF05380">
    <property type="entry name" value="Peptidase_A17"/>
    <property type="match status" value="1"/>
</dbReference>
<gene>
    <name evidence="2" type="ORF">AVEN_85364_1</name>
</gene>
<reference evidence="2 3" key="1">
    <citation type="journal article" date="2019" name="Sci. Rep.">
        <title>Orb-weaving spider Araneus ventricosus genome elucidates the spidroin gene catalogue.</title>
        <authorList>
            <person name="Kono N."/>
            <person name="Nakamura H."/>
            <person name="Ohtoshi R."/>
            <person name="Moran D.A.P."/>
            <person name="Shinohara A."/>
            <person name="Yoshida Y."/>
            <person name="Fujiwara M."/>
            <person name="Mori M."/>
            <person name="Tomita M."/>
            <person name="Arakawa K."/>
        </authorList>
    </citation>
    <scope>NUCLEOTIDE SEQUENCE [LARGE SCALE GENOMIC DNA]</scope>
</reference>
<dbReference type="GO" id="GO:0071897">
    <property type="term" value="P:DNA biosynthetic process"/>
    <property type="evidence" value="ECO:0007669"/>
    <property type="project" value="UniProtKB-ARBA"/>
</dbReference>
<name>A0A4Y2DYZ1_ARAVE</name>
<dbReference type="Proteomes" id="UP000499080">
    <property type="component" value="Unassembled WGS sequence"/>
</dbReference>
<dbReference type="OrthoDB" id="6430341at2759"/>
<dbReference type="GO" id="GO:0042575">
    <property type="term" value="C:DNA polymerase complex"/>
    <property type="evidence" value="ECO:0007669"/>
    <property type="project" value="UniProtKB-ARBA"/>
</dbReference>
<feature type="domain" description="Integrase catalytic" evidence="1">
    <location>
        <begin position="723"/>
        <end position="879"/>
    </location>
</feature>
<dbReference type="GO" id="GO:0003676">
    <property type="term" value="F:nucleic acid binding"/>
    <property type="evidence" value="ECO:0007669"/>
    <property type="project" value="InterPro"/>
</dbReference>
<evidence type="ECO:0000313" key="2">
    <source>
        <dbReference type="EMBL" id="GBM21557.1"/>
    </source>
</evidence>
<keyword evidence="3" id="KW-1185">Reference proteome</keyword>
<evidence type="ECO:0000259" key="1">
    <source>
        <dbReference type="PROSITE" id="PS50994"/>
    </source>
</evidence>
<dbReference type="InterPro" id="IPR012337">
    <property type="entry name" value="RNaseH-like_sf"/>
</dbReference>
<dbReference type="Pfam" id="PF17921">
    <property type="entry name" value="Integrase_H2C2"/>
    <property type="match status" value="1"/>
</dbReference>
<dbReference type="PANTHER" id="PTHR47331:SF4">
    <property type="entry name" value="PEPTIDASE S1 DOMAIN-CONTAINING PROTEIN"/>
    <property type="match status" value="1"/>
</dbReference>
<dbReference type="AlphaFoldDB" id="A0A4Y2DYZ1"/>
<dbReference type="PROSITE" id="PS50994">
    <property type="entry name" value="INTEGRASE"/>
    <property type="match status" value="1"/>
</dbReference>
<sequence length="879" mass="103109">MSKAKGKEEEIDCKDISANHLIAENEELDFDRVKDLWLLETIGINSDKEMSRTDKEILKSFEQNMTYANKRYETRLLWKEDSKELNNNYEIAKRRLFSLNKTVEKNKELFLKYDDIIREHLTDGIVERVEMNLDQNISTRYSARFLRSREILKVLWIKKEGPNLDLSTHNIETLRYKRVTFGVKCSPFLLAAIIRLHLEKYEKEYAKACEMLNELYVDYLINGTSDITEAIQLSNEMIYILSEASMNLRRWATNSPILNEAWKRANVDCRETSEELGVPLKILGIIWDNMNDNLTFDIKQFEKLRNLVIVMKRIILSTQGMLFDPIGIMNPFTVRMKLLLQTIWELGIPWDECVPCAIKATFIEWLNEIEVLRKFEIPRMYFNEVNWESVELHLFSDASPKCYGSVAYFRIKYTDRYVTSFIMSKSRLAPLKKLTLPRLELLGALISAKMGHYLQDTFPMLKRENIFYWNDSQICIHWMIDDDANDWKQFVRNRVSEIKEKTNPNRRHHCAGKFNPADKLTRGISVQALVNDEIWFSGPPWLLQINVPCKSSDIVDTELNCVEEERRKRKGHRQLNCKSTNQRRKILGWCVQQTEFETEYEEIKHHKSVTRSSKLFSLNPMMTEDGLLCLGGRLQKSDFNFYEKHPLILPTKSRLSELLITREHQRLHHAGVSETLTQIRKNYWILCRRQTVKSCLNKCLICKIFKVRPGNQIMAPLPANRIQASYPFENVGIDFASPIYTRNTDKAYIALFTCAVTRAIHLEVVSSLSTEHFLLAFRRFISRRGICHTVNSDNAMTFKSADIELKRLYMNICEPEVQNYFGKKGIKWQYIVERAAWWGGYWERMAQTTKIALRKILGKALISFEELQTILAEIEAIIN</sequence>
<dbReference type="SUPFAM" id="SSF56672">
    <property type="entry name" value="DNA/RNA polymerases"/>
    <property type="match status" value="1"/>
</dbReference>
<comment type="caution">
    <text evidence="2">The sequence shown here is derived from an EMBL/GenBank/DDBJ whole genome shotgun (WGS) entry which is preliminary data.</text>
</comment>